<keyword evidence="1" id="KW-0732">Signal</keyword>
<dbReference type="AlphaFoldDB" id="A0A1I5V2K0"/>
<dbReference type="STRING" id="126156.SAMN05421670_0642"/>
<evidence type="ECO:0008006" key="4">
    <source>
        <dbReference type="Google" id="ProtNLM"/>
    </source>
</evidence>
<protein>
    <recommendedName>
        <fullName evidence="4">Peptidylprolyl isomerase</fullName>
    </recommendedName>
</protein>
<keyword evidence="3" id="KW-1185">Reference proteome</keyword>
<dbReference type="RefSeq" id="WP_093534117.1">
    <property type="nucleotide sequence ID" value="NZ_FOXU01000001.1"/>
</dbReference>
<dbReference type="PROSITE" id="PS51257">
    <property type="entry name" value="PROKAR_LIPOPROTEIN"/>
    <property type="match status" value="1"/>
</dbReference>
<dbReference type="Proteomes" id="UP000198734">
    <property type="component" value="Unassembled WGS sequence"/>
</dbReference>
<dbReference type="OrthoDB" id="2452916at2"/>
<feature type="signal peptide" evidence="1">
    <location>
        <begin position="1"/>
        <end position="20"/>
    </location>
</feature>
<gene>
    <name evidence="2" type="ORF">SAMN05421670_0642</name>
</gene>
<evidence type="ECO:0000313" key="2">
    <source>
        <dbReference type="EMBL" id="SFQ01784.1"/>
    </source>
</evidence>
<sequence>MLKKIVVLGILMLFILSACNSSTMSIKEIENVPKDLQEYVNSSLRLQSINDGEKGYYIIFHSTGEVEAYLETQGDKLNIMFNETNLKDEVIKQNTYYVTTGPEHEMIDVLVNGESIPFDNMTVQ</sequence>
<dbReference type="EMBL" id="FOXU01000001">
    <property type="protein sequence ID" value="SFQ01784.1"/>
    <property type="molecule type" value="Genomic_DNA"/>
</dbReference>
<organism evidence="2 3">
    <name type="scientific">Psychrobacillus psychrotolerans</name>
    <dbReference type="NCBI Taxonomy" id="126156"/>
    <lineage>
        <taxon>Bacteria</taxon>
        <taxon>Bacillati</taxon>
        <taxon>Bacillota</taxon>
        <taxon>Bacilli</taxon>
        <taxon>Bacillales</taxon>
        <taxon>Bacillaceae</taxon>
        <taxon>Psychrobacillus</taxon>
    </lineage>
</organism>
<reference evidence="3" key="1">
    <citation type="submission" date="2016-10" db="EMBL/GenBank/DDBJ databases">
        <authorList>
            <person name="Varghese N."/>
            <person name="Submissions S."/>
        </authorList>
    </citation>
    <scope>NUCLEOTIDE SEQUENCE [LARGE SCALE GENOMIC DNA]</scope>
    <source>
        <strain evidence="3">DSM 11706</strain>
    </source>
</reference>
<evidence type="ECO:0000313" key="3">
    <source>
        <dbReference type="Proteomes" id="UP000198734"/>
    </source>
</evidence>
<accession>A0A1I5V2K0</accession>
<name>A0A1I5V2K0_9BACI</name>
<proteinExistence type="predicted"/>
<feature type="chain" id="PRO_5039222763" description="Peptidylprolyl isomerase" evidence="1">
    <location>
        <begin position="21"/>
        <end position="124"/>
    </location>
</feature>
<evidence type="ECO:0000256" key="1">
    <source>
        <dbReference type="SAM" id="SignalP"/>
    </source>
</evidence>